<comment type="caution">
    <text evidence="2">The sequence shown here is derived from an EMBL/GenBank/DDBJ whole genome shotgun (WGS) entry which is preliminary data.</text>
</comment>
<dbReference type="Proteomes" id="UP000324222">
    <property type="component" value="Unassembled WGS sequence"/>
</dbReference>
<gene>
    <name evidence="2" type="ORF">E2C01_051586</name>
</gene>
<proteinExistence type="predicted"/>
<keyword evidence="3" id="KW-1185">Reference proteome</keyword>
<dbReference type="EMBL" id="VSRR010014919">
    <property type="protein sequence ID" value="MPC57602.1"/>
    <property type="molecule type" value="Genomic_DNA"/>
</dbReference>
<organism evidence="2 3">
    <name type="scientific">Portunus trituberculatus</name>
    <name type="common">Swimming crab</name>
    <name type="synonym">Neptunus trituberculatus</name>
    <dbReference type="NCBI Taxonomy" id="210409"/>
    <lineage>
        <taxon>Eukaryota</taxon>
        <taxon>Metazoa</taxon>
        <taxon>Ecdysozoa</taxon>
        <taxon>Arthropoda</taxon>
        <taxon>Crustacea</taxon>
        <taxon>Multicrustacea</taxon>
        <taxon>Malacostraca</taxon>
        <taxon>Eumalacostraca</taxon>
        <taxon>Eucarida</taxon>
        <taxon>Decapoda</taxon>
        <taxon>Pleocyemata</taxon>
        <taxon>Brachyura</taxon>
        <taxon>Eubrachyura</taxon>
        <taxon>Portunoidea</taxon>
        <taxon>Portunidae</taxon>
        <taxon>Portuninae</taxon>
        <taxon>Portunus</taxon>
    </lineage>
</organism>
<accession>A0A5B7GF75</accession>
<dbReference type="AlphaFoldDB" id="A0A5B7GF75"/>
<name>A0A5B7GF75_PORTR</name>
<reference evidence="2 3" key="1">
    <citation type="submission" date="2019-05" db="EMBL/GenBank/DDBJ databases">
        <title>Another draft genome of Portunus trituberculatus and its Hox gene families provides insights of decapod evolution.</title>
        <authorList>
            <person name="Jeong J.-H."/>
            <person name="Song I."/>
            <person name="Kim S."/>
            <person name="Choi T."/>
            <person name="Kim D."/>
            <person name="Ryu S."/>
            <person name="Kim W."/>
        </authorList>
    </citation>
    <scope>NUCLEOTIDE SEQUENCE [LARGE SCALE GENOMIC DNA]</scope>
    <source>
        <tissue evidence="2">Muscle</tissue>
    </source>
</reference>
<keyword evidence="1" id="KW-0732">Signal</keyword>
<evidence type="ECO:0000256" key="1">
    <source>
        <dbReference type="SAM" id="SignalP"/>
    </source>
</evidence>
<feature type="signal peptide" evidence="1">
    <location>
        <begin position="1"/>
        <end position="34"/>
    </location>
</feature>
<protein>
    <submittedName>
        <fullName evidence="2">Uncharacterized protein</fullName>
    </submittedName>
</protein>
<feature type="chain" id="PRO_5022980918" evidence="1">
    <location>
        <begin position="35"/>
        <end position="69"/>
    </location>
</feature>
<sequence>MDNYCTGHQKPVKHLLRLLLLLLLLLLLVPQVPAILSSHATLNLFSTRTRFHIHSIYRFYAASETYMVD</sequence>
<evidence type="ECO:0000313" key="2">
    <source>
        <dbReference type="EMBL" id="MPC57602.1"/>
    </source>
</evidence>
<evidence type="ECO:0000313" key="3">
    <source>
        <dbReference type="Proteomes" id="UP000324222"/>
    </source>
</evidence>